<comment type="subcellular location">
    <subcellularLocation>
        <location evidence="1">Virion</location>
    </subcellularLocation>
</comment>
<dbReference type="InterPro" id="IPR054612">
    <property type="entry name" value="Phage_capsid-like_C"/>
</dbReference>
<evidence type="ECO:0000259" key="3">
    <source>
        <dbReference type="Pfam" id="PF05065"/>
    </source>
</evidence>
<evidence type="ECO:0000313" key="4">
    <source>
        <dbReference type="EMBL" id="PZQ56263.1"/>
    </source>
</evidence>
<evidence type="ECO:0000256" key="2">
    <source>
        <dbReference type="SAM" id="MobiDB-lite"/>
    </source>
</evidence>
<gene>
    <name evidence="4" type="ORF">DI555_06520</name>
</gene>
<feature type="region of interest" description="Disordered" evidence="2">
    <location>
        <begin position="178"/>
        <end position="213"/>
    </location>
</feature>
<feature type="compositionally biased region" description="Acidic residues" evidence="2">
    <location>
        <begin position="202"/>
        <end position="213"/>
    </location>
</feature>
<dbReference type="EMBL" id="QFPX01000004">
    <property type="protein sequence ID" value="PZQ56263.1"/>
    <property type="molecule type" value="Genomic_DNA"/>
</dbReference>
<dbReference type="InterPro" id="IPR024455">
    <property type="entry name" value="Phage_capsid"/>
</dbReference>
<organism evidence="4 5">
    <name type="scientific">Novosphingobium pentaromativorans</name>
    <dbReference type="NCBI Taxonomy" id="205844"/>
    <lineage>
        <taxon>Bacteria</taxon>
        <taxon>Pseudomonadati</taxon>
        <taxon>Pseudomonadota</taxon>
        <taxon>Alphaproteobacteria</taxon>
        <taxon>Sphingomonadales</taxon>
        <taxon>Sphingomonadaceae</taxon>
        <taxon>Novosphingobium</taxon>
    </lineage>
</organism>
<feature type="region of interest" description="Disordered" evidence="2">
    <location>
        <begin position="59"/>
        <end position="98"/>
    </location>
</feature>
<dbReference type="SUPFAM" id="SSF56563">
    <property type="entry name" value="Major capsid protein gp5"/>
    <property type="match status" value="1"/>
</dbReference>
<protein>
    <submittedName>
        <fullName evidence="4">Phage major capsid protein</fullName>
    </submittedName>
</protein>
<evidence type="ECO:0000313" key="5">
    <source>
        <dbReference type="Proteomes" id="UP000249082"/>
    </source>
</evidence>
<name>A0A2W5QNM7_9SPHN</name>
<evidence type="ECO:0000256" key="1">
    <source>
        <dbReference type="ARBA" id="ARBA00004328"/>
    </source>
</evidence>
<reference evidence="4 5" key="1">
    <citation type="submission" date="2017-08" db="EMBL/GenBank/DDBJ databases">
        <title>Infants hospitalized years apart are colonized by the same room-sourced microbial strains.</title>
        <authorList>
            <person name="Brooks B."/>
            <person name="Olm M.R."/>
            <person name="Firek B.A."/>
            <person name="Baker R."/>
            <person name="Thomas B.C."/>
            <person name="Morowitz M.J."/>
            <person name="Banfield J.F."/>
        </authorList>
    </citation>
    <scope>NUCLEOTIDE SEQUENCE [LARGE SCALE GENOMIC DNA]</scope>
    <source>
        <strain evidence="4">S2_005_002_R2_33</strain>
    </source>
</reference>
<dbReference type="Gene3D" id="3.30.2320.10">
    <property type="entry name" value="hypothetical protein PF0899 domain"/>
    <property type="match status" value="1"/>
</dbReference>
<proteinExistence type="predicted"/>
<dbReference type="Pfam" id="PF05065">
    <property type="entry name" value="Phage_capsid"/>
    <property type="match status" value="1"/>
</dbReference>
<dbReference type="AlphaFoldDB" id="A0A2W5QNM7"/>
<comment type="caution">
    <text evidence="4">The sequence shown here is derived from an EMBL/GenBank/DDBJ whole genome shotgun (WGS) entry which is preliminary data.</text>
</comment>
<feature type="compositionally biased region" description="Basic and acidic residues" evidence="2">
    <location>
        <begin position="81"/>
        <end position="97"/>
    </location>
</feature>
<feature type="domain" description="Phage capsid-like C-terminal" evidence="3">
    <location>
        <begin position="147"/>
        <end position="425"/>
    </location>
</feature>
<dbReference type="NCBIfam" id="TIGR01554">
    <property type="entry name" value="major_cap_HK97"/>
    <property type="match status" value="1"/>
</dbReference>
<dbReference type="Proteomes" id="UP000249082">
    <property type="component" value="Unassembled WGS sequence"/>
</dbReference>
<sequence length="429" mass="46839">MTILTQYYEERGQLVTEARDLLGQAEKETDTTKAAELEQRHDQVMGKVDALDLKIKREERTAAAENAEEERRSRNRPGRSSVEHPGQEGGEGEERSAEQLQTEYRDAFYAVLAEGGDVSAVSPEQRTLLRRGYVENRTQTAGSAAAGGYTVPTTLANRIIEVMRDWGPMYDPGITDEMVTSSGNPFDIPTNDDTGNTSEEKAEGDDLTDDNSGDLEFGEASLSAYVFATPWLKISFELLQDSAFNIEQFVGRKLGERLGRGANKLLTIGTGANQPRGVVTASARGKLAAAVAALTADELIDLQHSVNAAYRRSPSCRWMFADTTLAAIRKLKDGEGRFLWTMGDVRVDAPDQILGKPYSVNDDVPEIGAGARSVLFGDMSRYTVRKVGSPLIGTVRERFWPKVGLAGIIRYDGDLLDAAAVKHLQQAAA</sequence>
<accession>A0A2W5QNM7</accession>